<protein>
    <recommendedName>
        <fullName evidence="5">Secreted protein</fullName>
    </recommendedName>
</protein>
<dbReference type="Proteomes" id="UP000215914">
    <property type="component" value="Chromosome 17"/>
</dbReference>
<dbReference type="InParanoid" id="A0A251RRX1"/>
<evidence type="ECO:0000313" key="2">
    <source>
        <dbReference type="EMBL" id="KAF5756157.1"/>
    </source>
</evidence>
<reference evidence="3" key="2">
    <citation type="submission" date="2017-02" db="EMBL/GenBank/DDBJ databases">
        <title>Sunflower complete genome.</title>
        <authorList>
            <person name="Langlade N."/>
            <person name="Munos S."/>
        </authorList>
    </citation>
    <scope>NUCLEOTIDE SEQUENCE [LARGE SCALE GENOMIC DNA]</scope>
    <source>
        <tissue evidence="3">Leaves</tissue>
    </source>
</reference>
<dbReference type="EMBL" id="MNCJ02000332">
    <property type="protein sequence ID" value="KAF5756157.1"/>
    <property type="molecule type" value="Genomic_DNA"/>
</dbReference>
<reference evidence="2 4" key="1">
    <citation type="journal article" date="2017" name="Nature">
        <title>The sunflower genome provides insights into oil metabolism, flowering and Asterid evolution.</title>
        <authorList>
            <person name="Badouin H."/>
            <person name="Gouzy J."/>
            <person name="Grassa C.J."/>
            <person name="Murat F."/>
            <person name="Staton S.E."/>
            <person name="Cottret L."/>
            <person name="Lelandais-Briere C."/>
            <person name="Owens G.L."/>
            <person name="Carrere S."/>
            <person name="Mayjonade B."/>
            <person name="Legrand L."/>
            <person name="Gill N."/>
            <person name="Kane N.C."/>
            <person name="Bowers J.E."/>
            <person name="Hubner S."/>
            <person name="Bellec A."/>
            <person name="Berard A."/>
            <person name="Berges H."/>
            <person name="Blanchet N."/>
            <person name="Boniface M.C."/>
            <person name="Brunel D."/>
            <person name="Catrice O."/>
            <person name="Chaidir N."/>
            <person name="Claudel C."/>
            <person name="Donnadieu C."/>
            <person name="Faraut T."/>
            <person name="Fievet G."/>
            <person name="Helmstetter N."/>
            <person name="King M."/>
            <person name="Knapp S.J."/>
            <person name="Lai Z."/>
            <person name="Le Paslier M.C."/>
            <person name="Lippi Y."/>
            <person name="Lorenzon L."/>
            <person name="Mandel J.R."/>
            <person name="Marage G."/>
            <person name="Marchand G."/>
            <person name="Marquand E."/>
            <person name="Bret-Mestries E."/>
            <person name="Morien E."/>
            <person name="Nambeesan S."/>
            <person name="Nguyen T."/>
            <person name="Pegot-Espagnet P."/>
            <person name="Pouilly N."/>
            <person name="Raftis F."/>
            <person name="Sallet E."/>
            <person name="Schiex T."/>
            <person name="Thomas J."/>
            <person name="Vandecasteele C."/>
            <person name="Vares D."/>
            <person name="Vear F."/>
            <person name="Vautrin S."/>
            <person name="Crespi M."/>
            <person name="Mangin B."/>
            <person name="Burke J.M."/>
            <person name="Salse J."/>
            <person name="Munos S."/>
            <person name="Vincourt P."/>
            <person name="Rieseberg L.H."/>
            <person name="Langlade N.B."/>
        </authorList>
    </citation>
    <scope>NUCLEOTIDE SEQUENCE [LARGE SCALE GENOMIC DNA]</scope>
    <source>
        <strain evidence="4">cv. SF193</strain>
        <tissue evidence="2">Leaves</tissue>
    </source>
</reference>
<evidence type="ECO:0000313" key="3">
    <source>
        <dbReference type="EMBL" id="OTF87243.1"/>
    </source>
</evidence>
<feature type="signal peptide" evidence="1">
    <location>
        <begin position="1"/>
        <end position="17"/>
    </location>
</feature>
<evidence type="ECO:0008006" key="5">
    <source>
        <dbReference type="Google" id="ProtNLM"/>
    </source>
</evidence>
<evidence type="ECO:0000256" key="1">
    <source>
        <dbReference type="SAM" id="SignalP"/>
    </source>
</evidence>
<gene>
    <name evidence="3" type="ORF">HannXRQ_Chr17g0559611</name>
    <name evidence="2" type="ORF">HanXRQr2_Chr17g0811331</name>
</gene>
<dbReference type="EMBL" id="CM007906">
    <property type="protein sequence ID" value="OTF87243.1"/>
    <property type="molecule type" value="Genomic_DNA"/>
</dbReference>
<evidence type="ECO:0000313" key="4">
    <source>
        <dbReference type="Proteomes" id="UP000215914"/>
    </source>
</evidence>
<dbReference type="Gramene" id="mRNA:HanXRQr2_Chr17g0811331">
    <property type="protein sequence ID" value="mRNA:HanXRQr2_Chr17g0811331"/>
    <property type="gene ID" value="HanXRQr2_Chr17g0811331"/>
</dbReference>
<reference evidence="2" key="3">
    <citation type="submission" date="2020-06" db="EMBL/GenBank/DDBJ databases">
        <title>Helianthus annuus Genome sequencing and assembly Release 2.</title>
        <authorList>
            <person name="Gouzy J."/>
            <person name="Langlade N."/>
            <person name="Munos S."/>
        </authorList>
    </citation>
    <scope>NUCLEOTIDE SEQUENCE</scope>
    <source>
        <tissue evidence="2">Leaves</tissue>
    </source>
</reference>
<feature type="chain" id="PRO_5041082232" description="Secreted protein" evidence="1">
    <location>
        <begin position="18"/>
        <end position="68"/>
    </location>
</feature>
<dbReference type="AlphaFoldDB" id="A0A251RRX1"/>
<proteinExistence type="predicted"/>
<organism evidence="3 4">
    <name type="scientific">Helianthus annuus</name>
    <name type="common">Common sunflower</name>
    <dbReference type="NCBI Taxonomy" id="4232"/>
    <lineage>
        <taxon>Eukaryota</taxon>
        <taxon>Viridiplantae</taxon>
        <taxon>Streptophyta</taxon>
        <taxon>Embryophyta</taxon>
        <taxon>Tracheophyta</taxon>
        <taxon>Spermatophyta</taxon>
        <taxon>Magnoliopsida</taxon>
        <taxon>eudicotyledons</taxon>
        <taxon>Gunneridae</taxon>
        <taxon>Pentapetalae</taxon>
        <taxon>asterids</taxon>
        <taxon>campanulids</taxon>
        <taxon>Asterales</taxon>
        <taxon>Asteraceae</taxon>
        <taxon>Asteroideae</taxon>
        <taxon>Heliantheae alliance</taxon>
        <taxon>Heliantheae</taxon>
        <taxon>Helianthus</taxon>
    </lineage>
</organism>
<keyword evidence="4" id="KW-1185">Reference proteome</keyword>
<name>A0A251RRX1_HELAN</name>
<accession>A0A251RRX1</accession>
<keyword evidence="1" id="KW-0732">Signal</keyword>
<sequence length="68" mass="7673">MFEFLQVWQFFWVLASSGPGFDRVEVDLVRFFFLRPGLKLVCTCGSGKVGTGSVLQVHVVNKICYVIT</sequence>